<dbReference type="CDD" id="cd00082">
    <property type="entry name" value="HisKA"/>
    <property type="match status" value="1"/>
</dbReference>
<evidence type="ECO:0000256" key="3">
    <source>
        <dbReference type="ARBA" id="ARBA00022553"/>
    </source>
</evidence>
<dbReference type="Gene3D" id="3.30.565.10">
    <property type="entry name" value="Histidine kinase-like ATPase, C-terminal domain"/>
    <property type="match status" value="1"/>
</dbReference>
<proteinExistence type="predicted"/>
<evidence type="ECO:0000259" key="7">
    <source>
        <dbReference type="SMART" id="SM00388"/>
    </source>
</evidence>
<organism evidence="8 9">
    <name type="scientific">Paenibacillus alvei TS-15</name>
    <dbReference type="NCBI Taxonomy" id="1117108"/>
    <lineage>
        <taxon>Bacteria</taxon>
        <taxon>Bacillati</taxon>
        <taxon>Bacillota</taxon>
        <taxon>Bacilli</taxon>
        <taxon>Bacillales</taxon>
        <taxon>Paenibacillaceae</taxon>
        <taxon>Paenibacillus</taxon>
    </lineage>
</organism>
<keyword evidence="6" id="KW-0902">Two-component regulatory system</keyword>
<comment type="caution">
    <text evidence="8">The sequence shown here is derived from an EMBL/GenBank/DDBJ whole genome shotgun (WGS) entry which is preliminary data.</text>
</comment>
<dbReference type="PANTHER" id="PTHR45453">
    <property type="entry name" value="PHOSPHATE REGULON SENSOR PROTEIN PHOR"/>
    <property type="match status" value="1"/>
</dbReference>
<dbReference type="Proteomes" id="UP000015344">
    <property type="component" value="Unassembled WGS sequence"/>
</dbReference>
<keyword evidence="4" id="KW-0808">Transferase</keyword>
<dbReference type="AlphaFoldDB" id="S9TZE0"/>
<dbReference type="InterPro" id="IPR036890">
    <property type="entry name" value="HATPase_C_sf"/>
</dbReference>
<dbReference type="Pfam" id="PF00512">
    <property type="entry name" value="HisKA"/>
    <property type="match status" value="1"/>
</dbReference>
<evidence type="ECO:0000256" key="1">
    <source>
        <dbReference type="ARBA" id="ARBA00000085"/>
    </source>
</evidence>
<dbReference type="InterPro" id="IPR036097">
    <property type="entry name" value="HisK_dim/P_sf"/>
</dbReference>
<feature type="domain" description="Signal transduction histidine kinase dimerisation/phosphoacceptor" evidence="7">
    <location>
        <begin position="6"/>
        <end position="71"/>
    </location>
</feature>
<dbReference type="GO" id="GO:0004721">
    <property type="term" value="F:phosphoprotein phosphatase activity"/>
    <property type="evidence" value="ECO:0007669"/>
    <property type="project" value="TreeGrafter"/>
</dbReference>
<dbReference type="GO" id="GO:0005886">
    <property type="term" value="C:plasma membrane"/>
    <property type="evidence" value="ECO:0007669"/>
    <property type="project" value="TreeGrafter"/>
</dbReference>
<reference evidence="8 9" key="1">
    <citation type="submission" date="2013-05" db="EMBL/GenBank/DDBJ databases">
        <authorList>
            <person name="Strain E.A."/>
            <person name="Brown E."/>
            <person name="Allard M.W."/>
            <person name="Luo Y.L."/>
        </authorList>
    </citation>
    <scope>NUCLEOTIDE SEQUENCE [LARGE SCALE GENOMIC DNA]</scope>
    <source>
        <strain evidence="8 9">TS-15</strain>
    </source>
</reference>
<dbReference type="RefSeq" id="WP_021262694.1">
    <property type="nucleotide sequence ID" value="NZ_ATMT01000104.1"/>
</dbReference>
<evidence type="ECO:0000313" key="9">
    <source>
        <dbReference type="Proteomes" id="UP000015344"/>
    </source>
</evidence>
<dbReference type="PRINTS" id="PR00344">
    <property type="entry name" value="BCTRLSENSOR"/>
</dbReference>
<sequence length="133" mass="15175">MILEWLRKELIANISHELKTPLGIVKGFAEGLQDNVAYDKRDRYVAHILSEVDKMNALIMDKEQFQRVWEQFYRGECSRDRKSGGTGLGLAICRHILELHGSTYGVENTKDGVSFYFTVARSIGEVGDNNEHE</sequence>
<evidence type="ECO:0000256" key="4">
    <source>
        <dbReference type="ARBA" id="ARBA00022679"/>
    </source>
</evidence>
<evidence type="ECO:0000256" key="2">
    <source>
        <dbReference type="ARBA" id="ARBA00012438"/>
    </source>
</evidence>
<dbReference type="SUPFAM" id="SSF55874">
    <property type="entry name" value="ATPase domain of HSP90 chaperone/DNA topoisomerase II/histidine kinase"/>
    <property type="match status" value="1"/>
</dbReference>
<dbReference type="EC" id="2.7.13.3" evidence="2"/>
<dbReference type="GO" id="GO:0000155">
    <property type="term" value="F:phosphorelay sensor kinase activity"/>
    <property type="evidence" value="ECO:0007669"/>
    <property type="project" value="InterPro"/>
</dbReference>
<dbReference type="GO" id="GO:0016036">
    <property type="term" value="P:cellular response to phosphate starvation"/>
    <property type="evidence" value="ECO:0007669"/>
    <property type="project" value="TreeGrafter"/>
</dbReference>
<dbReference type="SMART" id="SM00388">
    <property type="entry name" value="HisKA"/>
    <property type="match status" value="1"/>
</dbReference>
<gene>
    <name evidence="8" type="ORF">PAALTS15_27916</name>
</gene>
<keyword evidence="5 8" id="KW-0418">Kinase</keyword>
<dbReference type="InterPro" id="IPR003661">
    <property type="entry name" value="HisK_dim/P_dom"/>
</dbReference>
<comment type="catalytic activity">
    <reaction evidence="1">
        <text>ATP + protein L-histidine = ADP + protein N-phospho-L-histidine.</text>
        <dbReference type="EC" id="2.7.13.3"/>
    </reaction>
</comment>
<evidence type="ECO:0000256" key="5">
    <source>
        <dbReference type="ARBA" id="ARBA00022777"/>
    </source>
</evidence>
<dbReference type="PANTHER" id="PTHR45453:SF1">
    <property type="entry name" value="PHOSPHATE REGULON SENSOR PROTEIN PHOR"/>
    <property type="match status" value="1"/>
</dbReference>
<evidence type="ECO:0000256" key="6">
    <source>
        <dbReference type="ARBA" id="ARBA00023012"/>
    </source>
</evidence>
<dbReference type="EMBL" id="ATMT01000104">
    <property type="protein sequence ID" value="EPY03655.1"/>
    <property type="molecule type" value="Genomic_DNA"/>
</dbReference>
<name>S9TZE0_PAEAL</name>
<dbReference type="InterPro" id="IPR004358">
    <property type="entry name" value="Sig_transdc_His_kin-like_C"/>
</dbReference>
<dbReference type="eggNOG" id="COG2205">
    <property type="taxonomic scope" value="Bacteria"/>
</dbReference>
<dbReference type="InterPro" id="IPR050351">
    <property type="entry name" value="BphY/WalK/GraS-like"/>
</dbReference>
<accession>S9TZE0</accession>
<protein>
    <recommendedName>
        <fullName evidence="2">histidine kinase</fullName>
        <ecNumber evidence="2">2.7.13.3</ecNumber>
    </recommendedName>
</protein>
<dbReference type="SUPFAM" id="SSF47384">
    <property type="entry name" value="Homodimeric domain of signal transducing histidine kinase"/>
    <property type="match status" value="1"/>
</dbReference>
<keyword evidence="3" id="KW-0597">Phosphoprotein</keyword>
<dbReference type="Gene3D" id="1.10.287.130">
    <property type="match status" value="1"/>
</dbReference>
<evidence type="ECO:0000313" key="8">
    <source>
        <dbReference type="EMBL" id="EPY03655.1"/>
    </source>
</evidence>
<dbReference type="PATRIC" id="fig|1117108.3.peg.5760"/>